<sequence length="85" mass="9737">MATICELNNTPEIDYPLFWSYRVIGSGDIRDKIEKVVASKEHKINFSKFSSGGKYISFEVSVFVKNENERVEIFNALKSIAKFVL</sequence>
<dbReference type="EMBL" id="CP063078">
    <property type="protein sequence ID" value="QOQ87995.1"/>
    <property type="molecule type" value="Genomic_DNA"/>
</dbReference>
<evidence type="ECO:0000313" key="1">
    <source>
        <dbReference type="EMBL" id="QOQ87995.1"/>
    </source>
</evidence>
<dbReference type="RefSeq" id="WP_025801990.1">
    <property type="nucleotide sequence ID" value="NZ_CP053842.1"/>
</dbReference>
<dbReference type="Gene3D" id="3.30.70.260">
    <property type="match status" value="1"/>
</dbReference>
<name>A0A7M1LKD2_9BACT</name>
<evidence type="ECO:0000313" key="2">
    <source>
        <dbReference type="Proteomes" id="UP000594749"/>
    </source>
</evidence>
<accession>A0A7M1LKD2</accession>
<dbReference type="InterPro" id="IPR007454">
    <property type="entry name" value="UPF0250_YbeD-like"/>
</dbReference>
<reference evidence="1 2" key="1">
    <citation type="submission" date="2020-10" db="EMBL/GenBank/DDBJ databases">
        <title>Campylobacter and Helicobacter PacBio genomes.</title>
        <authorList>
            <person name="Lane C."/>
        </authorList>
    </citation>
    <scope>NUCLEOTIDE SEQUENCE [LARGE SCALE GENOMIC DNA]</scope>
    <source>
        <strain evidence="1 2">2016D-0077</strain>
    </source>
</reference>
<protein>
    <submittedName>
        <fullName evidence="1">DUF493 domain-containing protein</fullName>
    </submittedName>
</protein>
<dbReference type="Proteomes" id="UP000594749">
    <property type="component" value="Chromosome"/>
</dbReference>
<dbReference type="AlphaFoldDB" id="A0A7M1LKD2"/>
<proteinExistence type="predicted"/>
<dbReference type="OrthoDB" id="281538at2"/>
<keyword evidence="2" id="KW-1185">Reference proteome</keyword>
<dbReference type="InterPro" id="IPR027471">
    <property type="entry name" value="YbeD-like_sf"/>
</dbReference>
<organism evidence="1 2">
    <name type="scientific">Campylobacter corcagiensis</name>
    <dbReference type="NCBI Taxonomy" id="1448857"/>
    <lineage>
        <taxon>Bacteria</taxon>
        <taxon>Pseudomonadati</taxon>
        <taxon>Campylobacterota</taxon>
        <taxon>Epsilonproteobacteria</taxon>
        <taxon>Campylobacterales</taxon>
        <taxon>Campylobacteraceae</taxon>
        <taxon>Campylobacter</taxon>
    </lineage>
</organism>
<gene>
    <name evidence="1" type="ORF">IMC76_04150</name>
</gene>
<dbReference type="Pfam" id="PF04359">
    <property type="entry name" value="DUF493"/>
    <property type="match status" value="1"/>
</dbReference>
<dbReference type="SUPFAM" id="SSF117991">
    <property type="entry name" value="YbeD/HP0495-like"/>
    <property type="match status" value="1"/>
</dbReference>